<evidence type="ECO:0000313" key="3">
    <source>
        <dbReference type="Proteomes" id="UP000030300"/>
    </source>
</evidence>
<feature type="transmembrane region" description="Helical" evidence="1">
    <location>
        <begin position="135"/>
        <end position="157"/>
    </location>
</feature>
<proteinExistence type="predicted"/>
<dbReference type="EMBL" id="CP009896">
    <property type="protein sequence ID" value="AIY16345.2"/>
    <property type="molecule type" value="Genomic_DNA"/>
</dbReference>
<feature type="transmembrane region" description="Helical" evidence="1">
    <location>
        <begin position="164"/>
        <end position="187"/>
    </location>
</feature>
<feature type="transmembrane region" description="Helical" evidence="1">
    <location>
        <begin position="233"/>
        <end position="253"/>
    </location>
</feature>
<dbReference type="KEGG" id="psim:KR76_05470"/>
<accession>A0A0A1DLS7</accession>
<feature type="transmembrane region" description="Helical" evidence="1">
    <location>
        <begin position="207"/>
        <end position="226"/>
    </location>
</feature>
<evidence type="ECO:0000256" key="1">
    <source>
        <dbReference type="SAM" id="Phobius"/>
    </source>
</evidence>
<feature type="transmembrane region" description="Helical" evidence="1">
    <location>
        <begin position="99"/>
        <end position="123"/>
    </location>
</feature>
<dbReference type="STRING" id="2045.KR76_05470"/>
<reference evidence="2 3" key="1">
    <citation type="journal article" date="2015" name="Genome Announc.">
        <title>Complete Genome Sequence of Steroid-Transforming Nocardioides simplex VKM Ac-2033D.</title>
        <authorList>
            <person name="Shtratnikova V.Y."/>
            <person name="Schelkunov M.I."/>
            <person name="Pekov Y.A."/>
            <person name="Fokina V.V."/>
            <person name="Logacheva M.D."/>
            <person name="Sokolov S.L."/>
            <person name="Bragin E.Y."/>
            <person name="Ashapkin V.V."/>
            <person name="Donova M.V."/>
        </authorList>
    </citation>
    <scope>NUCLEOTIDE SEQUENCE [LARGE SCALE GENOMIC DNA]</scope>
    <source>
        <strain evidence="2 3">VKM Ac-2033D</strain>
    </source>
</reference>
<gene>
    <name evidence="2" type="ORF">KR76_05470</name>
</gene>
<evidence type="ECO:0000313" key="2">
    <source>
        <dbReference type="EMBL" id="AIY16345.2"/>
    </source>
</evidence>
<keyword evidence="1" id="KW-0812">Transmembrane</keyword>
<dbReference type="AlphaFoldDB" id="A0A0A1DLS7"/>
<organism evidence="2 3">
    <name type="scientific">Nocardioides simplex</name>
    <name type="common">Arthrobacter simplex</name>
    <dbReference type="NCBI Taxonomy" id="2045"/>
    <lineage>
        <taxon>Bacteria</taxon>
        <taxon>Bacillati</taxon>
        <taxon>Actinomycetota</taxon>
        <taxon>Actinomycetes</taxon>
        <taxon>Propionibacteriales</taxon>
        <taxon>Nocardioidaceae</taxon>
        <taxon>Pimelobacter</taxon>
    </lineage>
</organism>
<name>A0A0A1DLS7_NOCSI</name>
<dbReference type="HOGENOM" id="CLU_650254_0_0_11"/>
<sequence>MAPAGIRRMSRGSRARYLLGTSRATLAVVPMLVAVGYAVLPSLTLWRGDWWWGFNHALQAVPVGVVLTAFVAGWDAGAPGSGHRALRDRAPVAGWRTHATLLLPPFAAAAVPYLLGVLVVAVATVTSDGVVDPTAGLVVLAHLSMFALAATVGVAAGGVVSSPYAAVAATAVLGALLFWSVPGGWSLFAFPGTAGPAVEQAAMSSRYGVTVLGLLLAAVCLTAPALPLAARRVTVAGGVAAAVGALWVSSLVVSPDLYVSSGERPTRCRTSSITVCVYPGYDRLLRPAADSLERALDVAATHGVPRANFPARYEQGGNLRSPEGVGELVVGTRSLRDRTLDADAVVQSLTTPLWCAEMFANLPPLPLLGRRDLVADWLYLIGGALPQEEFLVWHPEQQGRRPDQVAAAVRTALAEIRTCTNT</sequence>
<keyword evidence="3" id="KW-1185">Reference proteome</keyword>
<keyword evidence="1" id="KW-1133">Transmembrane helix</keyword>
<dbReference type="Proteomes" id="UP000030300">
    <property type="component" value="Chromosome"/>
</dbReference>
<feature type="transmembrane region" description="Helical" evidence="1">
    <location>
        <begin position="60"/>
        <end position="78"/>
    </location>
</feature>
<feature type="transmembrane region" description="Helical" evidence="1">
    <location>
        <begin position="17"/>
        <end position="40"/>
    </location>
</feature>
<keyword evidence="1" id="KW-0472">Membrane</keyword>
<protein>
    <submittedName>
        <fullName evidence="2">Uncharacterized protein</fullName>
    </submittedName>
</protein>